<proteinExistence type="predicted"/>
<evidence type="ECO:0000313" key="2">
    <source>
        <dbReference type="EMBL" id="TKI46251.1"/>
    </source>
</evidence>
<feature type="region of interest" description="Disordered" evidence="1">
    <location>
        <begin position="463"/>
        <end position="503"/>
    </location>
</feature>
<dbReference type="RefSeq" id="WP_108031028.1">
    <property type="nucleotide sequence ID" value="NZ_PYUE01000008.1"/>
</dbReference>
<evidence type="ECO:0000256" key="1">
    <source>
        <dbReference type="SAM" id="MobiDB-lite"/>
    </source>
</evidence>
<dbReference type="Proteomes" id="UP000308330">
    <property type="component" value="Unassembled WGS sequence"/>
</dbReference>
<dbReference type="EMBL" id="SZPT01000005">
    <property type="protein sequence ID" value="TKI46251.1"/>
    <property type="molecule type" value="Genomic_DNA"/>
</dbReference>
<comment type="caution">
    <text evidence="2">The sequence shown here is derived from an EMBL/GenBank/DDBJ whole genome shotgun (WGS) entry which is preliminary data.</text>
</comment>
<evidence type="ECO:0000313" key="3">
    <source>
        <dbReference type="Proteomes" id="UP000308330"/>
    </source>
</evidence>
<protein>
    <submittedName>
        <fullName evidence="2">Uncharacterized protein</fullName>
    </submittedName>
</protein>
<reference evidence="2 3" key="1">
    <citation type="submission" date="2019-04" db="EMBL/GenBank/DDBJ databases">
        <title>Lysinibacillus genome sequencing.</title>
        <authorList>
            <person name="Dunlap C."/>
        </authorList>
    </citation>
    <scope>NUCLEOTIDE SEQUENCE [LARGE SCALE GENOMIC DNA]</scope>
    <source>
        <strain evidence="2 3">KCTC 33042</strain>
    </source>
</reference>
<organism evidence="2 3">
    <name type="scientific">Lysinibacillus tabacifolii</name>
    <dbReference type="NCBI Taxonomy" id="1173107"/>
    <lineage>
        <taxon>Bacteria</taxon>
        <taxon>Bacillati</taxon>
        <taxon>Bacillota</taxon>
        <taxon>Bacilli</taxon>
        <taxon>Bacillales</taxon>
        <taxon>Bacillaceae</taxon>
        <taxon>Lysinibacillus</taxon>
    </lineage>
</organism>
<gene>
    <name evidence="2" type="ORF">FC748_18165</name>
</gene>
<keyword evidence="3" id="KW-1185">Reference proteome</keyword>
<sequence>MEIGWDFPSNNNGRIDGLNDSGIHHFTEAPIISMTREVLQDSLDAAASNQPVIVKFELHQLPQESLPKVDELKQIFQLGKDTWASHKDASKFFEEGLQVLQQQTIPVLAIRDFNTTGLENVDKKINGSFASLVKSVGVTFKDASASGSFGIGKHAPFAASSIRTMFYGTYNRQDVYALQGVSKLASYDMGGGNYTQGTGYYGVKGVLEPIKDLTTYHSMFKRSGYGTDKFIIGFNAKDGWADEVIETIILSYLVAVMEEKLEVHIAGLKINKQTMPSIVNYIMGKHKNSRASQYYEAYTSPDSVKVTKYFKTYDGDFEPINVSFLVKEGFNRRVSMYRGTGMKIFDKDRFRAPIDFAGVMVVEGAKLNAVLRKMEPPTHDRWAAGLYKDDQQYALHLLKQIYDWLNSQARELAKSQATEKIELRGLEGILPDVTKEEAPLKEVNEQALSEKITSFAMKQTVTKPKEIKSKKKKKKNTFLPEDKPVNGKPKKPPVDKPAKPKKATLSNARSFCLNEEQGLYRFIIMAKGKGELSFNIHIYGEDGSKTPIAIKEVINATTKEAVPYNDNIIGPVTVEDKERLVFEVSFIENERYSLEVSA</sequence>
<name>A0ABY2SUX1_9BACI</name>
<accession>A0ABY2SUX1</accession>